<evidence type="ECO:0000313" key="2">
    <source>
        <dbReference type="EMBL" id="CAF1382249.1"/>
    </source>
</evidence>
<evidence type="ECO:0000313" key="3">
    <source>
        <dbReference type="EMBL" id="CAF3846887.1"/>
    </source>
</evidence>
<name>A0A820HU64_9BILA</name>
<evidence type="ECO:0000313" key="5">
    <source>
        <dbReference type="EMBL" id="CAF4301480.1"/>
    </source>
</evidence>
<dbReference type="EMBL" id="CAJOBE010004802">
    <property type="protein sequence ID" value="CAF3947786.1"/>
    <property type="molecule type" value="Genomic_DNA"/>
</dbReference>
<gene>
    <name evidence="4" type="ORF">FNK824_LOCUS23042</name>
    <name evidence="5" type="ORF">JBS370_LOCUS40405</name>
    <name evidence="3" type="ORF">OTI717_LOCUS20930</name>
    <name evidence="1" type="ORF">RFH988_LOCUS30218</name>
    <name evidence="2" type="ORF">SEV965_LOCUS30476</name>
</gene>
<comment type="caution">
    <text evidence="5">The sequence shown here is derived from an EMBL/GenBank/DDBJ whole genome shotgun (WGS) entry which is preliminary data.</text>
</comment>
<dbReference type="Proteomes" id="UP000663889">
    <property type="component" value="Unassembled WGS sequence"/>
</dbReference>
<dbReference type="AlphaFoldDB" id="A0A820HU64"/>
<evidence type="ECO:0000313" key="4">
    <source>
        <dbReference type="EMBL" id="CAF3947786.1"/>
    </source>
</evidence>
<dbReference type="Proteomes" id="UP000663836">
    <property type="component" value="Unassembled WGS sequence"/>
</dbReference>
<dbReference type="EMBL" id="CAJOAX010003303">
    <property type="protein sequence ID" value="CAF3846887.1"/>
    <property type="molecule type" value="Genomic_DNA"/>
</dbReference>
<protein>
    <submittedName>
        <fullName evidence="5">Uncharacterized protein</fullName>
    </submittedName>
</protein>
<reference evidence="5" key="1">
    <citation type="submission" date="2021-02" db="EMBL/GenBank/DDBJ databases">
        <authorList>
            <person name="Nowell W R."/>
        </authorList>
    </citation>
    <scope>NUCLEOTIDE SEQUENCE</scope>
</reference>
<evidence type="ECO:0000313" key="6">
    <source>
        <dbReference type="Proteomes" id="UP000663836"/>
    </source>
</evidence>
<dbReference type="OrthoDB" id="6624089at2759"/>
<dbReference type="Proteomes" id="UP000663882">
    <property type="component" value="Unassembled WGS sequence"/>
</dbReference>
<dbReference type="Proteomes" id="UP000663823">
    <property type="component" value="Unassembled WGS sequence"/>
</dbReference>
<organism evidence="5 6">
    <name type="scientific">Rotaria sordida</name>
    <dbReference type="NCBI Taxonomy" id="392033"/>
    <lineage>
        <taxon>Eukaryota</taxon>
        <taxon>Metazoa</taxon>
        <taxon>Spiralia</taxon>
        <taxon>Gnathifera</taxon>
        <taxon>Rotifera</taxon>
        <taxon>Eurotatoria</taxon>
        <taxon>Bdelloidea</taxon>
        <taxon>Philodinida</taxon>
        <taxon>Philodinidae</taxon>
        <taxon>Rotaria</taxon>
    </lineage>
</organism>
<sequence>MKICMDNDIDEPTERCKRKIPLRFGGDEINPNLVTVQDEYRINSFYAVINNIIKSIEERFDENYLSIVVLYEKLFLTKVFLSEDELKEIARFYNISYDDLRAEQRLYKAVVDEKKNGL</sequence>
<evidence type="ECO:0000313" key="1">
    <source>
        <dbReference type="EMBL" id="CAF1310418.1"/>
    </source>
</evidence>
<dbReference type="EMBL" id="CAJNOU010003289">
    <property type="protein sequence ID" value="CAF1382249.1"/>
    <property type="molecule type" value="Genomic_DNA"/>
</dbReference>
<dbReference type="Proteomes" id="UP000663874">
    <property type="component" value="Unassembled WGS sequence"/>
</dbReference>
<dbReference type="EMBL" id="CAJNOO010002979">
    <property type="protein sequence ID" value="CAF1310418.1"/>
    <property type="molecule type" value="Genomic_DNA"/>
</dbReference>
<dbReference type="EMBL" id="CAJOBD010035822">
    <property type="protein sequence ID" value="CAF4301480.1"/>
    <property type="molecule type" value="Genomic_DNA"/>
</dbReference>
<accession>A0A820HU64</accession>
<proteinExistence type="predicted"/>